<evidence type="ECO:0000256" key="2">
    <source>
        <dbReference type="ARBA" id="ARBA00022771"/>
    </source>
</evidence>
<dbReference type="Gene3D" id="3.30.40.10">
    <property type="entry name" value="Zinc/RING finger domain, C3HC4 (zinc finger)"/>
    <property type="match status" value="1"/>
</dbReference>
<name>A0AAD8Y5T8_9STRA</name>
<proteinExistence type="predicted"/>
<dbReference type="PROSITE" id="PS51292">
    <property type="entry name" value="ZF_RING_CH"/>
    <property type="match status" value="1"/>
</dbReference>
<sequence>MTMQLKLFFGRLRRRSEREEEEMMTEPPTISSCEHSTTSCERSVATTSSTCSTVLSSSSILQRIDSSDAIKSEGITSDCPSCWLCLEEGSDTSGKPLIRNCSCRGTSGYAHISCIVHYAEHKGRQGYGSSNHNFNNVCRYFKFCPNCNQEYQNDVQCDLSKAMVSFVERKLHDGTPRASYLRIVALVDRLFVLSAGSNNEGTSEGQVICSKLMFLMDGMDSVMKARTYYALGCFYGSSGSLKKSKAYLETARNLLQDADDDSDSSVRDIADIEIKLNCSNASSDVDSLRSRYEETFAKSGRETTLTIDAGVALAKALHSSDRHIEAEKLLANLIATSRRVHGQDHHCTKSAATALQGLTNELLEDPSSTDSEFGDIDGWFKSI</sequence>
<evidence type="ECO:0000259" key="4">
    <source>
        <dbReference type="PROSITE" id="PS51292"/>
    </source>
</evidence>
<accession>A0AAD8Y5T8</accession>
<dbReference type="AlphaFoldDB" id="A0AAD8Y5T8"/>
<dbReference type="EMBL" id="JATAAI010000016">
    <property type="protein sequence ID" value="KAK1740042.1"/>
    <property type="molecule type" value="Genomic_DNA"/>
</dbReference>
<dbReference type="InterPro" id="IPR011016">
    <property type="entry name" value="Znf_RING-CH"/>
</dbReference>
<evidence type="ECO:0000313" key="6">
    <source>
        <dbReference type="Proteomes" id="UP001224775"/>
    </source>
</evidence>
<dbReference type="Proteomes" id="UP001224775">
    <property type="component" value="Unassembled WGS sequence"/>
</dbReference>
<dbReference type="Pfam" id="PF12906">
    <property type="entry name" value="RINGv"/>
    <property type="match status" value="1"/>
</dbReference>
<dbReference type="InterPro" id="IPR013083">
    <property type="entry name" value="Znf_RING/FYVE/PHD"/>
</dbReference>
<dbReference type="SMART" id="SM00744">
    <property type="entry name" value="RINGv"/>
    <property type="match status" value="1"/>
</dbReference>
<keyword evidence="6" id="KW-1185">Reference proteome</keyword>
<evidence type="ECO:0000313" key="5">
    <source>
        <dbReference type="EMBL" id="KAK1740042.1"/>
    </source>
</evidence>
<reference evidence="5" key="1">
    <citation type="submission" date="2023-06" db="EMBL/GenBank/DDBJ databases">
        <title>Survivors Of The Sea: Transcriptome response of Skeletonema marinoi to long-term dormancy.</title>
        <authorList>
            <person name="Pinder M.I.M."/>
            <person name="Kourtchenko O."/>
            <person name="Robertson E.K."/>
            <person name="Larsson T."/>
            <person name="Maumus F."/>
            <person name="Osuna-Cruz C.M."/>
            <person name="Vancaester E."/>
            <person name="Stenow R."/>
            <person name="Vandepoele K."/>
            <person name="Ploug H."/>
            <person name="Bruchert V."/>
            <person name="Godhe A."/>
            <person name="Topel M."/>
        </authorList>
    </citation>
    <scope>NUCLEOTIDE SEQUENCE</scope>
    <source>
        <strain evidence="5">R05AC</strain>
    </source>
</reference>
<keyword evidence="3" id="KW-0862">Zinc</keyword>
<dbReference type="SUPFAM" id="SSF57850">
    <property type="entry name" value="RING/U-box"/>
    <property type="match status" value="1"/>
</dbReference>
<feature type="domain" description="RING-CH-type" evidence="4">
    <location>
        <begin position="74"/>
        <end position="154"/>
    </location>
</feature>
<protein>
    <recommendedName>
        <fullName evidence="4">RING-CH-type domain-containing protein</fullName>
    </recommendedName>
</protein>
<keyword evidence="2" id="KW-0863">Zinc-finger</keyword>
<dbReference type="GO" id="GO:0008270">
    <property type="term" value="F:zinc ion binding"/>
    <property type="evidence" value="ECO:0007669"/>
    <property type="project" value="UniProtKB-KW"/>
</dbReference>
<organism evidence="5 6">
    <name type="scientific">Skeletonema marinoi</name>
    <dbReference type="NCBI Taxonomy" id="267567"/>
    <lineage>
        <taxon>Eukaryota</taxon>
        <taxon>Sar</taxon>
        <taxon>Stramenopiles</taxon>
        <taxon>Ochrophyta</taxon>
        <taxon>Bacillariophyta</taxon>
        <taxon>Coscinodiscophyceae</taxon>
        <taxon>Thalassiosirophycidae</taxon>
        <taxon>Thalassiosirales</taxon>
        <taxon>Skeletonemataceae</taxon>
        <taxon>Skeletonema</taxon>
        <taxon>Skeletonema marinoi-dohrnii complex</taxon>
    </lineage>
</organism>
<evidence type="ECO:0000256" key="3">
    <source>
        <dbReference type="ARBA" id="ARBA00022833"/>
    </source>
</evidence>
<keyword evidence="1" id="KW-0479">Metal-binding</keyword>
<gene>
    <name evidence="5" type="ORF">QTG54_008992</name>
</gene>
<evidence type="ECO:0000256" key="1">
    <source>
        <dbReference type="ARBA" id="ARBA00022723"/>
    </source>
</evidence>
<comment type="caution">
    <text evidence="5">The sequence shown here is derived from an EMBL/GenBank/DDBJ whole genome shotgun (WGS) entry which is preliminary data.</text>
</comment>